<evidence type="ECO:0000313" key="3">
    <source>
        <dbReference type="Proteomes" id="UP001595075"/>
    </source>
</evidence>
<proteinExistence type="predicted"/>
<organism evidence="2 3">
    <name type="scientific">Oculimacula yallundae</name>
    <dbReference type="NCBI Taxonomy" id="86028"/>
    <lineage>
        <taxon>Eukaryota</taxon>
        <taxon>Fungi</taxon>
        <taxon>Dikarya</taxon>
        <taxon>Ascomycota</taxon>
        <taxon>Pezizomycotina</taxon>
        <taxon>Leotiomycetes</taxon>
        <taxon>Helotiales</taxon>
        <taxon>Ploettnerulaceae</taxon>
        <taxon>Oculimacula</taxon>
    </lineage>
</organism>
<protein>
    <recommendedName>
        <fullName evidence="1">Heterokaryon incompatibility domain-containing protein</fullName>
    </recommendedName>
</protein>
<evidence type="ECO:0000259" key="1">
    <source>
        <dbReference type="Pfam" id="PF06985"/>
    </source>
</evidence>
<dbReference type="EMBL" id="JAZHXI010000005">
    <property type="protein sequence ID" value="KAL2071461.1"/>
    <property type="molecule type" value="Genomic_DNA"/>
</dbReference>
<feature type="domain" description="Heterokaryon incompatibility" evidence="1">
    <location>
        <begin position="114"/>
        <end position="278"/>
    </location>
</feature>
<dbReference type="PANTHER" id="PTHR33112:SF16">
    <property type="entry name" value="HETEROKARYON INCOMPATIBILITY DOMAIN-CONTAINING PROTEIN"/>
    <property type="match status" value="1"/>
</dbReference>
<dbReference type="Proteomes" id="UP001595075">
    <property type="component" value="Unassembled WGS sequence"/>
</dbReference>
<dbReference type="PANTHER" id="PTHR33112">
    <property type="entry name" value="DOMAIN PROTEIN, PUTATIVE-RELATED"/>
    <property type="match status" value="1"/>
</dbReference>
<evidence type="ECO:0000313" key="2">
    <source>
        <dbReference type="EMBL" id="KAL2071461.1"/>
    </source>
</evidence>
<keyword evidence="3" id="KW-1185">Reference proteome</keyword>
<comment type="caution">
    <text evidence="2">The sequence shown here is derived from an EMBL/GenBank/DDBJ whole genome shotgun (WGS) entry which is preliminary data.</text>
</comment>
<sequence length="597" mass="68069">MICSKCQEIFDTRLRVSSWLQPTEKFHHYQDIESFRRAAKSCQICAHTLYVMQSTQELDQEGILDVSCNLESECPEEWINLKISANRKRVAMFKLIPGYVRLVHRRSQQLAAHYATLSHRWNSETPQMLPSDSDLMCLEEGILIKNMTSVFQEAIAVAYRLGIHYIWIDSLCIIQGASPEAQEDWQNESSKMGEVYKNAYLNIFATGTGSFQGGLFADRDPDKMDLSPRLVNWVTEEGQRLTGHYTLDYDEQSRRIVGRELGSHTYSRLLNRGWVFQERFLGPRLVHFGAEEIIFECRDSIKCEGTDHTSVSFVSSRRLFMPIQKGNEMTSQPGTQTWGINCGYSHHWLNTVVEKYSACEFTYESDRLVALSGIAKEFALMCGIFNLAYNYLAGHWRDSLPFSLLWYMEDPSIGSKEFDPELLSGRAIKEDISRTPSWSWLSAHSKLAELGTTRLHRSFKSHANLVSAHMDLMSPDPTGQIRVGRLKLEVSLTRLSGATIVTTLAPESTRVAVIWKSVVCEQCPDLPCKLDTMHVSSLKGDYWCIPVMTSGGFVKGLLLQRIWGQHSDYRRVGIFRLSCGKQDVSFLFHDTEEVVLV</sequence>
<name>A0ABR4CQH3_9HELO</name>
<dbReference type="InterPro" id="IPR010730">
    <property type="entry name" value="HET"/>
</dbReference>
<dbReference type="Pfam" id="PF06985">
    <property type="entry name" value="HET"/>
    <property type="match status" value="1"/>
</dbReference>
<gene>
    <name evidence="2" type="ORF">VTL71DRAFT_12696</name>
</gene>
<reference evidence="2 3" key="1">
    <citation type="journal article" date="2024" name="Commun. Biol.">
        <title>Comparative genomic analysis of thermophilic fungi reveals convergent evolutionary adaptations and gene losses.</title>
        <authorList>
            <person name="Steindorff A.S."/>
            <person name="Aguilar-Pontes M.V."/>
            <person name="Robinson A.J."/>
            <person name="Andreopoulos B."/>
            <person name="LaButti K."/>
            <person name="Kuo A."/>
            <person name="Mondo S."/>
            <person name="Riley R."/>
            <person name="Otillar R."/>
            <person name="Haridas S."/>
            <person name="Lipzen A."/>
            <person name="Grimwood J."/>
            <person name="Schmutz J."/>
            <person name="Clum A."/>
            <person name="Reid I.D."/>
            <person name="Moisan M.C."/>
            <person name="Butler G."/>
            <person name="Nguyen T.T.M."/>
            <person name="Dewar K."/>
            <person name="Conant G."/>
            <person name="Drula E."/>
            <person name="Henrissat B."/>
            <person name="Hansel C."/>
            <person name="Singer S."/>
            <person name="Hutchinson M.I."/>
            <person name="de Vries R.P."/>
            <person name="Natvig D.O."/>
            <person name="Powell A.J."/>
            <person name="Tsang A."/>
            <person name="Grigoriev I.V."/>
        </authorList>
    </citation>
    <scope>NUCLEOTIDE SEQUENCE [LARGE SCALE GENOMIC DNA]</scope>
    <source>
        <strain evidence="2 3">CBS 494.80</strain>
    </source>
</reference>
<accession>A0ABR4CQH3</accession>